<organism evidence="1 2">
    <name type="scientific">Crateriforma conspicua</name>
    <dbReference type="NCBI Taxonomy" id="2527996"/>
    <lineage>
        <taxon>Bacteria</taxon>
        <taxon>Pseudomonadati</taxon>
        <taxon>Planctomycetota</taxon>
        <taxon>Planctomycetia</taxon>
        <taxon>Planctomycetales</taxon>
        <taxon>Planctomycetaceae</taxon>
        <taxon>Crateriforma</taxon>
    </lineage>
</organism>
<gene>
    <name evidence="1" type="ORF">Pan14r_12160</name>
</gene>
<sequence>MKPSVPAGLQTIAFDAEMTLAALAWDLPNGKSVCLILRCACFRYGATMMQPFVRDRLASNIPNPIFASTTTSQVNESSW</sequence>
<dbReference type="EMBL" id="SJPL01000001">
    <property type="protein sequence ID" value="TWT68932.1"/>
    <property type="molecule type" value="Genomic_DNA"/>
</dbReference>
<keyword evidence="2" id="KW-1185">Reference proteome</keyword>
<evidence type="ECO:0000313" key="2">
    <source>
        <dbReference type="Proteomes" id="UP000317238"/>
    </source>
</evidence>
<comment type="caution">
    <text evidence="1">The sequence shown here is derived from an EMBL/GenBank/DDBJ whole genome shotgun (WGS) entry which is preliminary data.</text>
</comment>
<dbReference type="AlphaFoldDB" id="A0A5C5Y642"/>
<accession>A0A5C5Y642</accession>
<name>A0A5C5Y642_9PLAN</name>
<reference evidence="1 2" key="1">
    <citation type="submission" date="2019-02" db="EMBL/GenBank/DDBJ databases">
        <title>Deep-cultivation of Planctomycetes and their phenomic and genomic characterization uncovers novel biology.</title>
        <authorList>
            <person name="Wiegand S."/>
            <person name="Jogler M."/>
            <person name="Boedeker C."/>
            <person name="Pinto D."/>
            <person name="Vollmers J."/>
            <person name="Rivas-Marin E."/>
            <person name="Kohn T."/>
            <person name="Peeters S.H."/>
            <person name="Heuer A."/>
            <person name="Rast P."/>
            <person name="Oberbeckmann S."/>
            <person name="Bunk B."/>
            <person name="Jeske O."/>
            <person name="Meyerdierks A."/>
            <person name="Storesund J.E."/>
            <person name="Kallscheuer N."/>
            <person name="Luecker S."/>
            <person name="Lage O.M."/>
            <person name="Pohl T."/>
            <person name="Merkel B.J."/>
            <person name="Hornburger P."/>
            <person name="Mueller R.-W."/>
            <person name="Bruemmer F."/>
            <person name="Labrenz M."/>
            <person name="Spormann A.M."/>
            <person name="Op Den Camp H."/>
            <person name="Overmann J."/>
            <person name="Amann R."/>
            <person name="Jetten M.S.M."/>
            <person name="Mascher T."/>
            <person name="Medema M.H."/>
            <person name="Devos D.P."/>
            <person name="Kaster A.-K."/>
            <person name="Ovreas L."/>
            <person name="Rohde M."/>
            <person name="Galperin M.Y."/>
            <person name="Jogler C."/>
        </authorList>
    </citation>
    <scope>NUCLEOTIDE SEQUENCE [LARGE SCALE GENOMIC DNA]</scope>
    <source>
        <strain evidence="1 2">Pan14r</strain>
    </source>
</reference>
<dbReference type="Proteomes" id="UP000317238">
    <property type="component" value="Unassembled WGS sequence"/>
</dbReference>
<evidence type="ECO:0000313" key="1">
    <source>
        <dbReference type="EMBL" id="TWT68932.1"/>
    </source>
</evidence>
<protein>
    <submittedName>
        <fullName evidence="1">Uncharacterized protein</fullName>
    </submittedName>
</protein>
<proteinExistence type="predicted"/>